<feature type="compositionally biased region" description="Acidic residues" evidence="1">
    <location>
        <begin position="154"/>
        <end position="169"/>
    </location>
</feature>
<dbReference type="Proteomes" id="UP001165082">
    <property type="component" value="Unassembled WGS sequence"/>
</dbReference>
<evidence type="ECO:0000313" key="3">
    <source>
        <dbReference type="EMBL" id="GMI32718.1"/>
    </source>
</evidence>
<protein>
    <submittedName>
        <fullName evidence="3">Uncharacterized protein</fullName>
    </submittedName>
</protein>
<proteinExistence type="predicted"/>
<keyword evidence="2" id="KW-1133">Transmembrane helix</keyword>
<dbReference type="EMBL" id="BRXZ01007712">
    <property type="protein sequence ID" value="GMI32718.1"/>
    <property type="molecule type" value="Genomic_DNA"/>
</dbReference>
<feature type="compositionally biased region" description="Basic and acidic residues" evidence="1">
    <location>
        <begin position="141"/>
        <end position="153"/>
    </location>
</feature>
<keyword evidence="2" id="KW-0472">Membrane</keyword>
<organism evidence="3 4">
    <name type="scientific">Triparma retinervis</name>
    <dbReference type="NCBI Taxonomy" id="2557542"/>
    <lineage>
        <taxon>Eukaryota</taxon>
        <taxon>Sar</taxon>
        <taxon>Stramenopiles</taxon>
        <taxon>Ochrophyta</taxon>
        <taxon>Bolidophyceae</taxon>
        <taxon>Parmales</taxon>
        <taxon>Triparmaceae</taxon>
        <taxon>Triparma</taxon>
    </lineage>
</organism>
<evidence type="ECO:0000313" key="4">
    <source>
        <dbReference type="Proteomes" id="UP001165082"/>
    </source>
</evidence>
<dbReference type="AlphaFoldDB" id="A0A9W7G448"/>
<accession>A0A9W7G448</accession>
<evidence type="ECO:0000256" key="2">
    <source>
        <dbReference type="SAM" id="Phobius"/>
    </source>
</evidence>
<keyword evidence="4" id="KW-1185">Reference proteome</keyword>
<comment type="caution">
    <text evidence="3">The sequence shown here is derived from an EMBL/GenBank/DDBJ whole genome shotgun (WGS) entry which is preliminary data.</text>
</comment>
<evidence type="ECO:0000256" key="1">
    <source>
        <dbReference type="SAM" id="MobiDB-lite"/>
    </source>
</evidence>
<reference evidence="3" key="1">
    <citation type="submission" date="2022-07" db="EMBL/GenBank/DDBJ databases">
        <title>Genome analysis of Parmales, a sister group of diatoms, reveals the evolutionary specialization of diatoms from phago-mixotrophs to photoautotrophs.</title>
        <authorList>
            <person name="Ban H."/>
            <person name="Sato S."/>
            <person name="Yoshikawa S."/>
            <person name="Kazumasa Y."/>
            <person name="Nakamura Y."/>
            <person name="Ichinomiya M."/>
            <person name="Saitoh K."/>
            <person name="Sato N."/>
            <person name="Blanc-Mathieu R."/>
            <person name="Endo H."/>
            <person name="Kuwata A."/>
            <person name="Ogata H."/>
        </authorList>
    </citation>
    <scope>NUCLEOTIDE SEQUENCE</scope>
</reference>
<gene>
    <name evidence="3" type="ORF">TrRE_jg9239</name>
</gene>
<sequence>MGGVVDVYGCSFFDNVATGGGGSDVTGLGGLVTIRDTCPEPYPATTARQGDALETYGNVDPEPTPAPTTDNNMVIIGDNNKDANEANNLPLGAIFGGAAAAGVAIFAFYIFRNRRRGNATGESTGGGKEKAQLAVVAPDQQKGEDQEKKKVGMEEEEVGEEEIGEEEVESDMLIAASDVTFDRDENGDRTSLGHGSFGQVLLADYLGTQCAYK</sequence>
<feature type="transmembrane region" description="Helical" evidence="2">
    <location>
        <begin position="89"/>
        <end position="111"/>
    </location>
</feature>
<keyword evidence="2" id="KW-0812">Transmembrane</keyword>
<name>A0A9W7G448_9STRA</name>
<feature type="region of interest" description="Disordered" evidence="1">
    <location>
        <begin position="119"/>
        <end position="169"/>
    </location>
</feature>